<feature type="compositionally biased region" description="Low complexity" evidence="1">
    <location>
        <begin position="52"/>
        <end position="61"/>
    </location>
</feature>
<dbReference type="AlphaFoldDB" id="A0AAV7EDS1"/>
<evidence type="ECO:0000313" key="2">
    <source>
        <dbReference type="EMBL" id="KAG9446978.1"/>
    </source>
</evidence>
<feature type="region of interest" description="Disordered" evidence="1">
    <location>
        <begin position="1"/>
        <end position="97"/>
    </location>
</feature>
<dbReference type="Proteomes" id="UP000825729">
    <property type="component" value="Unassembled WGS sequence"/>
</dbReference>
<feature type="compositionally biased region" description="Basic residues" evidence="1">
    <location>
        <begin position="75"/>
        <end position="88"/>
    </location>
</feature>
<gene>
    <name evidence="2" type="ORF">H6P81_013106</name>
</gene>
<evidence type="ECO:0000313" key="3">
    <source>
        <dbReference type="Proteomes" id="UP000825729"/>
    </source>
</evidence>
<dbReference type="EMBL" id="JAINDJ010000005">
    <property type="protein sequence ID" value="KAG9446978.1"/>
    <property type="molecule type" value="Genomic_DNA"/>
</dbReference>
<comment type="caution">
    <text evidence="2">The sequence shown here is derived from an EMBL/GenBank/DDBJ whole genome shotgun (WGS) entry which is preliminary data.</text>
</comment>
<feature type="compositionally biased region" description="Basic and acidic residues" evidence="1">
    <location>
        <begin position="11"/>
        <end position="26"/>
    </location>
</feature>
<organism evidence="2 3">
    <name type="scientific">Aristolochia fimbriata</name>
    <name type="common">White veined hardy Dutchman's pipe vine</name>
    <dbReference type="NCBI Taxonomy" id="158543"/>
    <lineage>
        <taxon>Eukaryota</taxon>
        <taxon>Viridiplantae</taxon>
        <taxon>Streptophyta</taxon>
        <taxon>Embryophyta</taxon>
        <taxon>Tracheophyta</taxon>
        <taxon>Spermatophyta</taxon>
        <taxon>Magnoliopsida</taxon>
        <taxon>Magnoliidae</taxon>
        <taxon>Piperales</taxon>
        <taxon>Aristolochiaceae</taxon>
        <taxon>Aristolochia</taxon>
    </lineage>
</organism>
<proteinExistence type="predicted"/>
<sequence>MARLLRSVSPKQRDSAAGKRSDDAPRGRPAPFSGADDVDDDNAADNEVRSVPSMSPTTMRRTPPPTTTEGFKSATKQKPKGKPPFKAKSKPEKAKLQ</sequence>
<protein>
    <submittedName>
        <fullName evidence="2">Uncharacterized protein</fullName>
    </submittedName>
</protein>
<name>A0AAV7EDS1_ARIFI</name>
<reference evidence="2 3" key="1">
    <citation type="submission" date="2021-07" db="EMBL/GenBank/DDBJ databases">
        <title>The Aristolochia fimbriata genome: insights into angiosperm evolution, floral development and chemical biosynthesis.</title>
        <authorList>
            <person name="Jiao Y."/>
        </authorList>
    </citation>
    <scope>NUCLEOTIDE SEQUENCE [LARGE SCALE GENOMIC DNA]</scope>
    <source>
        <strain evidence="2">IBCAS-2021</strain>
        <tissue evidence="2">Leaf</tissue>
    </source>
</reference>
<keyword evidence="3" id="KW-1185">Reference proteome</keyword>
<evidence type="ECO:0000256" key="1">
    <source>
        <dbReference type="SAM" id="MobiDB-lite"/>
    </source>
</evidence>
<accession>A0AAV7EDS1</accession>